<keyword evidence="5" id="KW-0694">RNA-binding</keyword>
<dbReference type="OrthoDB" id="74835at2759"/>
<gene>
    <name evidence="9" type="ORF">CALVIDRAFT_417017</name>
</gene>
<dbReference type="GO" id="GO:0000290">
    <property type="term" value="P:deadenylation-dependent decapping of nuclear-transcribed mRNA"/>
    <property type="evidence" value="ECO:0007669"/>
    <property type="project" value="InterPro"/>
</dbReference>
<dbReference type="InterPro" id="IPR039900">
    <property type="entry name" value="Pat1-like"/>
</dbReference>
<dbReference type="GO" id="GO:0005634">
    <property type="term" value="C:nucleus"/>
    <property type="evidence" value="ECO:0007669"/>
    <property type="project" value="UniProtKB-SubCell"/>
</dbReference>
<dbReference type="GO" id="GO:0033962">
    <property type="term" value="P:P-body assembly"/>
    <property type="evidence" value="ECO:0007669"/>
    <property type="project" value="TreeGrafter"/>
</dbReference>
<feature type="compositionally biased region" description="Pro residues" evidence="7">
    <location>
        <begin position="254"/>
        <end position="264"/>
    </location>
</feature>
<dbReference type="EMBL" id="KV417274">
    <property type="protein sequence ID" value="KZO98741.1"/>
    <property type="molecule type" value="Genomic_DNA"/>
</dbReference>
<reference evidence="9 10" key="1">
    <citation type="journal article" date="2016" name="Mol. Biol. Evol.">
        <title>Comparative Genomics of Early-Diverging Mushroom-Forming Fungi Provides Insights into the Origins of Lignocellulose Decay Capabilities.</title>
        <authorList>
            <person name="Nagy L.G."/>
            <person name="Riley R."/>
            <person name="Tritt A."/>
            <person name="Adam C."/>
            <person name="Daum C."/>
            <person name="Floudas D."/>
            <person name="Sun H."/>
            <person name="Yadav J.S."/>
            <person name="Pangilinan J."/>
            <person name="Larsson K.H."/>
            <person name="Matsuura K."/>
            <person name="Barry K."/>
            <person name="Labutti K."/>
            <person name="Kuo R."/>
            <person name="Ohm R.A."/>
            <person name="Bhattacharya S.S."/>
            <person name="Shirouzu T."/>
            <person name="Yoshinaga Y."/>
            <person name="Martin F.M."/>
            <person name="Grigoriev I.V."/>
            <person name="Hibbett D.S."/>
        </authorList>
    </citation>
    <scope>NUCLEOTIDE SEQUENCE [LARGE SCALE GENOMIC DNA]</scope>
    <source>
        <strain evidence="9 10">TUFC12733</strain>
    </source>
</reference>
<feature type="region of interest" description="Disordered" evidence="7">
    <location>
        <begin position="592"/>
        <end position="648"/>
    </location>
</feature>
<dbReference type="GO" id="GO:0000932">
    <property type="term" value="C:P-body"/>
    <property type="evidence" value="ECO:0007669"/>
    <property type="project" value="UniProtKB-SubCell"/>
</dbReference>
<dbReference type="Proteomes" id="UP000076738">
    <property type="component" value="Unassembled WGS sequence"/>
</dbReference>
<evidence type="ECO:0000256" key="1">
    <source>
        <dbReference type="ARBA" id="ARBA00004123"/>
    </source>
</evidence>
<feature type="region of interest" description="Disordered" evidence="7">
    <location>
        <begin position="1"/>
        <end position="76"/>
    </location>
</feature>
<dbReference type="GO" id="GO:0003723">
    <property type="term" value="F:RNA binding"/>
    <property type="evidence" value="ECO:0007669"/>
    <property type="project" value="UniProtKB-KW"/>
</dbReference>
<proteinExistence type="inferred from homology"/>
<evidence type="ECO:0000256" key="4">
    <source>
        <dbReference type="ARBA" id="ARBA00022490"/>
    </source>
</evidence>
<feature type="region of interest" description="Disordered" evidence="7">
    <location>
        <begin position="283"/>
        <end position="335"/>
    </location>
</feature>
<evidence type="ECO:0000313" key="10">
    <source>
        <dbReference type="Proteomes" id="UP000076738"/>
    </source>
</evidence>
<evidence type="ECO:0000256" key="2">
    <source>
        <dbReference type="ARBA" id="ARBA00004201"/>
    </source>
</evidence>
<dbReference type="STRING" id="1330018.A0A167PFK6"/>
<feature type="domain" description="mRNA decay factor PAT1" evidence="8">
    <location>
        <begin position="383"/>
        <end position="514"/>
    </location>
</feature>
<dbReference type="Pfam" id="PF09770">
    <property type="entry name" value="PAT1"/>
    <property type="match status" value="1"/>
</dbReference>
<dbReference type="AlphaFoldDB" id="A0A167PFK6"/>
<evidence type="ECO:0000256" key="5">
    <source>
        <dbReference type="ARBA" id="ARBA00022884"/>
    </source>
</evidence>
<evidence type="ECO:0000259" key="8">
    <source>
        <dbReference type="Pfam" id="PF09770"/>
    </source>
</evidence>
<dbReference type="PANTHER" id="PTHR21551:SF0">
    <property type="entry name" value="PROTEIN ASSOCIATED WITH TOPO II RELATED-1, ISOFORM A"/>
    <property type="match status" value="1"/>
</dbReference>
<evidence type="ECO:0000256" key="3">
    <source>
        <dbReference type="ARBA" id="ARBA00009138"/>
    </source>
</evidence>
<feature type="compositionally biased region" description="Low complexity" evidence="7">
    <location>
        <begin position="285"/>
        <end position="305"/>
    </location>
</feature>
<protein>
    <recommendedName>
        <fullName evidence="8">mRNA decay factor PAT1 domain-containing protein</fullName>
    </recommendedName>
</protein>
<feature type="region of interest" description="Disordered" evidence="7">
    <location>
        <begin position="231"/>
        <end position="266"/>
    </location>
</feature>
<evidence type="ECO:0000256" key="6">
    <source>
        <dbReference type="ARBA" id="ARBA00023242"/>
    </source>
</evidence>
<sequence length="648" mass="70546">MSSPSTSSRQPSSRHKNQPSLEALWKDNSVSSVLGGFIPPAQPGASLLGARNTPPQHTPTPPRPTNLPPARGSQPRVMTLQEIEAEMEAQSHGVSTAHSVPAFMANETHAPPPLPPMQSMPQIPHQQLPPIGDGQFPPQHGWGAPPLPIGDGQFPPQHGWGAPPPRSSLEGMLPPEMRPASGGRHAFTPEGLLPPEMRPAGGASPYHSLPENTFSLPSLRPDMDLPPEMRPAGGRMPMDMPPLPHDTRAALVQAPPPPREPYYPPGNQMFSLDEIERQMQAAQLGGQMPPQQPMQQGPSHGMPDMAPEPHRPPPHNAPFDDIHRQPRVHQPPQQESNLFKGDVGDLLDFPPLGAQPLAGRPLIREEMPDTRTPVEIIELSVEKRASLMRDAQEKIKATEKLEAKRRRKAEKLAHMARRNELMSQGDKDFITRIQVSQLVTEDPYADDFYAQVFGAIVRARIGEGAAGEAVIKFGDVGVGMGIGRGAGRREKAMKRMRQQVEKLVQHAKNREKEKSADRECFLVFLSLNVLHAYVPSTDTIMEDDEPAHAEISEATYPNAYGQLGTPFILTSSAPHTMGNGYEAALSGFSAMHGQMTQTHSQPSLAMTAQSTSARGGPPPFTSRDERDGRTPANRITSLQPSATFSLSV</sequence>
<feature type="compositionally biased region" description="Pro residues" evidence="7">
    <location>
        <begin position="56"/>
        <end position="67"/>
    </location>
</feature>
<keyword evidence="10" id="KW-1185">Reference proteome</keyword>
<organism evidence="9 10">
    <name type="scientific">Calocera viscosa (strain TUFC12733)</name>
    <dbReference type="NCBI Taxonomy" id="1330018"/>
    <lineage>
        <taxon>Eukaryota</taxon>
        <taxon>Fungi</taxon>
        <taxon>Dikarya</taxon>
        <taxon>Basidiomycota</taxon>
        <taxon>Agaricomycotina</taxon>
        <taxon>Dacrymycetes</taxon>
        <taxon>Dacrymycetales</taxon>
        <taxon>Dacrymycetaceae</taxon>
        <taxon>Calocera</taxon>
    </lineage>
</organism>
<keyword evidence="6" id="KW-0539">Nucleus</keyword>
<dbReference type="InterPro" id="IPR019167">
    <property type="entry name" value="PAT1_dom"/>
</dbReference>
<feature type="compositionally biased region" description="Polar residues" evidence="7">
    <location>
        <begin position="594"/>
        <end position="613"/>
    </location>
</feature>
<name>A0A167PFK6_CALVF</name>
<comment type="similarity">
    <text evidence="3">Belongs to the PAT1 family.</text>
</comment>
<feature type="compositionally biased region" description="Low complexity" evidence="7">
    <location>
        <begin position="1"/>
        <end position="11"/>
    </location>
</feature>
<dbReference type="PANTHER" id="PTHR21551">
    <property type="entry name" value="TOPOISOMERASE II-ASSOCIATED PROTEIN PAT1"/>
    <property type="match status" value="1"/>
</dbReference>
<evidence type="ECO:0000256" key="7">
    <source>
        <dbReference type="SAM" id="MobiDB-lite"/>
    </source>
</evidence>
<feature type="compositionally biased region" description="Polar residues" evidence="7">
    <location>
        <begin position="633"/>
        <end position="648"/>
    </location>
</feature>
<comment type="subcellular location">
    <subcellularLocation>
        <location evidence="2">Cytoplasm</location>
        <location evidence="2">P-body</location>
    </subcellularLocation>
    <subcellularLocation>
        <location evidence="1">Nucleus</location>
    </subcellularLocation>
</comment>
<accession>A0A167PFK6</accession>
<evidence type="ECO:0000313" key="9">
    <source>
        <dbReference type="EMBL" id="KZO98741.1"/>
    </source>
</evidence>
<keyword evidence="4" id="KW-0963">Cytoplasm</keyword>